<evidence type="ECO:0000256" key="4">
    <source>
        <dbReference type="ARBA" id="ARBA00022679"/>
    </source>
</evidence>
<keyword evidence="1 8" id="KW-0963">Cytoplasm</keyword>
<dbReference type="HOGENOM" id="CLU_025400_0_2_9"/>
<gene>
    <name evidence="8" type="primary">proB</name>
    <name evidence="10" type="ordered locus">Mahau_1430</name>
</gene>
<dbReference type="PIRSF" id="PIRSF000729">
    <property type="entry name" value="GK"/>
    <property type="match status" value="1"/>
</dbReference>
<feature type="domain" description="Aspartate/glutamate/uridylate kinase" evidence="9">
    <location>
        <begin position="13"/>
        <end position="242"/>
    </location>
</feature>
<evidence type="ECO:0000256" key="1">
    <source>
        <dbReference type="ARBA" id="ARBA00022490"/>
    </source>
</evidence>
<comment type="catalytic activity">
    <reaction evidence="8">
        <text>L-glutamate + ATP = L-glutamyl 5-phosphate + ADP</text>
        <dbReference type="Rhea" id="RHEA:14877"/>
        <dbReference type="ChEBI" id="CHEBI:29985"/>
        <dbReference type="ChEBI" id="CHEBI:30616"/>
        <dbReference type="ChEBI" id="CHEBI:58274"/>
        <dbReference type="ChEBI" id="CHEBI:456216"/>
        <dbReference type="EC" id="2.7.2.11"/>
    </reaction>
</comment>
<dbReference type="InterPro" id="IPR041739">
    <property type="entry name" value="G5K_ProB"/>
</dbReference>
<dbReference type="InterPro" id="IPR019797">
    <property type="entry name" value="Glutamate_5-kinase_CS"/>
</dbReference>
<evidence type="ECO:0000256" key="3">
    <source>
        <dbReference type="ARBA" id="ARBA00022650"/>
    </source>
</evidence>
<dbReference type="Proteomes" id="UP000008457">
    <property type="component" value="Chromosome"/>
</dbReference>
<dbReference type="AlphaFoldDB" id="F3ZXV3"/>
<comment type="similarity">
    <text evidence="8">Belongs to the glutamate 5-kinase family.</text>
</comment>
<evidence type="ECO:0000259" key="9">
    <source>
        <dbReference type="Pfam" id="PF00696"/>
    </source>
</evidence>
<dbReference type="eggNOG" id="COG0263">
    <property type="taxonomic scope" value="Bacteria"/>
</dbReference>
<feature type="binding site" evidence="8">
    <location>
        <position position="57"/>
    </location>
    <ligand>
        <name>substrate</name>
    </ligand>
</feature>
<dbReference type="FunFam" id="3.40.1160.10:FF:000018">
    <property type="entry name" value="Glutamate 5-kinase"/>
    <property type="match status" value="1"/>
</dbReference>
<feature type="binding site" evidence="8">
    <location>
        <begin position="176"/>
        <end position="177"/>
    </location>
    <ligand>
        <name>ATP</name>
        <dbReference type="ChEBI" id="CHEBI:30616"/>
    </ligand>
</feature>
<dbReference type="PANTHER" id="PTHR43654">
    <property type="entry name" value="GLUTAMATE 5-KINASE"/>
    <property type="match status" value="1"/>
</dbReference>
<feature type="binding site" evidence="8">
    <location>
        <position position="17"/>
    </location>
    <ligand>
        <name>ATP</name>
        <dbReference type="ChEBI" id="CHEBI:30616"/>
    </ligand>
</feature>
<keyword evidence="6 8" id="KW-0418">Kinase</keyword>
<feature type="binding site" evidence="8">
    <location>
        <begin position="218"/>
        <end position="224"/>
    </location>
    <ligand>
        <name>ATP</name>
        <dbReference type="ChEBI" id="CHEBI:30616"/>
    </ligand>
</feature>
<reference evidence="11" key="1">
    <citation type="submission" date="2010-11" db="EMBL/GenBank/DDBJ databases">
        <title>The complete genome of Mahella australiensis DSM 15567.</title>
        <authorList>
            <consortium name="US DOE Joint Genome Institute (JGI-PGF)"/>
            <person name="Lucas S."/>
            <person name="Copeland A."/>
            <person name="Lapidus A."/>
            <person name="Bruce D."/>
            <person name="Goodwin L."/>
            <person name="Pitluck S."/>
            <person name="Kyrpides N."/>
            <person name="Mavromatis K."/>
            <person name="Pagani I."/>
            <person name="Ivanova N."/>
            <person name="Teshima H."/>
            <person name="Brettin T."/>
            <person name="Detter J.C."/>
            <person name="Han C."/>
            <person name="Tapia R."/>
            <person name="Land M."/>
            <person name="Hauser L."/>
            <person name="Markowitz V."/>
            <person name="Cheng J.-F."/>
            <person name="Hugenholtz P."/>
            <person name="Woyke T."/>
            <person name="Wu D."/>
            <person name="Spring S."/>
            <person name="Pukall R."/>
            <person name="Steenblock K."/>
            <person name="Schneider S."/>
            <person name="Klenk H.-P."/>
            <person name="Eisen J.A."/>
        </authorList>
    </citation>
    <scope>NUCLEOTIDE SEQUENCE [LARGE SCALE GENOMIC DNA]</scope>
    <source>
        <strain evidence="11">DSM 15567 / CIP 107919 / 50-1 BON</strain>
    </source>
</reference>
<dbReference type="KEGG" id="mas:Mahau_1430"/>
<dbReference type="PANTHER" id="PTHR43654:SF1">
    <property type="entry name" value="ISOPENTENYL PHOSPHATE KINASE"/>
    <property type="match status" value="1"/>
</dbReference>
<dbReference type="STRING" id="697281.Mahau_1430"/>
<dbReference type="HAMAP" id="MF_00456">
    <property type="entry name" value="ProB"/>
    <property type="match status" value="1"/>
</dbReference>
<dbReference type="PRINTS" id="PR00474">
    <property type="entry name" value="GLU5KINASE"/>
</dbReference>
<dbReference type="GO" id="GO:0005524">
    <property type="term" value="F:ATP binding"/>
    <property type="evidence" value="ECO:0007669"/>
    <property type="project" value="UniProtKB-KW"/>
</dbReference>
<comment type="pathway">
    <text evidence="8">Amino-acid biosynthesis; L-proline biosynthesis; L-glutamate 5-semialdehyde from L-glutamate: step 1/2.</text>
</comment>
<comment type="function">
    <text evidence="8">Catalyzes the transfer of a phosphate group to glutamate to form L-glutamate 5-phosphate.</text>
</comment>
<feature type="binding site" evidence="8">
    <location>
        <position position="156"/>
    </location>
    <ligand>
        <name>substrate</name>
    </ligand>
</feature>
<evidence type="ECO:0000256" key="6">
    <source>
        <dbReference type="ARBA" id="ARBA00022777"/>
    </source>
</evidence>
<evidence type="ECO:0000256" key="7">
    <source>
        <dbReference type="ARBA" id="ARBA00022840"/>
    </source>
</evidence>
<accession>F3ZXV3</accession>
<dbReference type="EMBL" id="CP002360">
    <property type="protein sequence ID" value="AEE96623.1"/>
    <property type="molecule type" value="Genomic_DNA"/>
</dbReference>
<dbReference type="InterPro" id="IPR001057">
    <property type="entry name" value="Glu/AcGlu_kinase"/>
</dbReference>
<name>F3ZXV3_MAHA5</name>
<reference evidence="10 11" key="2">
    <citation type="journal article" date="2011" name="Stand. Genomic Sci.">
        <title>Complete genome sequence of Mahella australiensis type strain (50-1 BON).</title>
        <authorList>
            <person name="Sikorski J."/>
            <person name="Teshima H."/>
            <person name="Nolan M."/>
            <person name="Lucas S."/>
            <person name="Hammon N."/>
            <person name="Deshpande S."/>
            <person name="Cheng J.F."/>
            <person name="Pitluck S."/>
            <person name="Liolios K."/>
            <person name="Pagani I."/>
            <person name="Ivanova N."/>
            <person name="Huntemann M."/>
            <person name="Mavromatis K."/>
            <person name="Ovchinikova G."/>
            <person name="Pati A."/>
            <person name="Tapia R."/>
            <person name="Han C."/>
            <person name="Goodwin L."/>
            <person name="Chen A."/>
            <person name="Palaniappan K."/>
            <person name="Land M."/>
            <person name="Hauser L."/>
            <person name="Ngatchou-Djao O.D."/>
            <person name="Rohde M."/>
            <person name="Pukall R."/>
            <person name="Spring S."/>
            <person name="Abt B."/>
            <person name="Goker M."/>
            <person name="Detter J.C."/>
            <person name="Woyke T."/>
            <person name="Bristow J."/>
            <person name="Markowitz V."/>
            <person name="Hugenholtz P."/>
            <person name="Eisen J.A."/>
            <person name="Kyrpides N.C."/>
            <person name="Klenk H.P."/>
            <person name="Lapidus A."/>
        </authorList>
    </citation>
    <scope>NUCLEOTIDE SEQUENCE [LARGE SCALE GENOMIC DNA]</scope>
    <source>
        <strain evidence="11">DSM 15567 / CIP 107919 / 50-1 BON</strain>
    </source>
</reference>
<dbReference type="CDD" id="cd04242">
    <property type="entry name" value="AAK_G5K_ProB"/>
    <property type="match status" value="1"/>
</dbReference>
<protein>
    <recommendedName>
        <fullName evidence="8">Glutamate 5-kinase</fullName>
        <ecNumber evidence="8">2.7.2.11</ecNumber>
    </recommendedName>
    <alternativeName>
        <fullName evidence="8">Gamma-glutamyl kinase</fullName>
        <shortName evidence="8">GK</shortName>
    </alternativeName>
</protein>
<organism evidence="10 11">
    <name type="scientific">Mahella australiensis (strain DSM 15567 / CIP 107919 / 50-1 BON)</name>
    <dbReference type="NCBI Taxonomy" id="697281"/>
    <lineage>
        <taxon>Bacteria</taxon>
        <taxon>Bacillati</taxon>
        <taxon>Bacillota</taxon>
        <taxon>Clostridia</taxon>
        <taxon>Thermoanaerobacterales</taxon>
        <taxon>Thermoanaerobacterales Family IV. Incertae Sedis</taxon>
        <taxon>Mahella</taxon>
    </lineage>
</organism>
<comment type="subcellular location">
    <subcellularLocation>
        <location evidence="8">Cytoplasm</location>
    </subcellularLocation>
</comment>
<dbReference type="UniPathway" id="UPA00098">
    <property type="reaction ID" value="UER00359"/>
</dbReference>
<dbReference type="NCBIfam" id="TIGR01027">
    <property type="entry name" value="proB"/>
    <property type="match status" value="1"/>
</dbReference>
<dbReference type="InterPro" id="IPR036393">
    <property type="entry name" value="AceGlu_kinase-like_sf"/>
</dbReference>
<evidence type="ECO:0000313" key="10">
    <source>
        <dbReference type="EMBL" id="AEE96623.1"/>
    </source>
</evidence>
<dbReference type="GO" id="GO:0055129">
    <property type="term" value="P:L-proline biosynthetic process"/>
    <property type="evidence" value="ECO:0007669"/>
    <property type="project" value="UniProtKB-UniRule"/>
</dbReference>
<dbReference type="InterPro" id="IPR001048">
    <property type="entry name" value="Asp/Glu/Uridylate_kinase"/>
</dbReference>
<dbReference type="RefSeq" id="WP_013781052.1">
    <property type="nucleotide sequence ID" value="NC_015520.1"/>
</dbReference>
<sequence>MENIRERLKYCTRIVVKVGTSTLTYDTGKLNLQRIERLVRVLSDFKNQGKDVILVTSGAISVGAAKLGPLHPPTSIAEKQAMAAIGQGILMHVYGKIFGEYGQTTAQVLLTKDIVDNLHTRKNACNTLNTLLSMNVIPVVNENDTVATEEIEFGDNDTLSAIVAALVDASLLILLSDIDGLYTCDPHRHDGAVLIPEVYDIDVHIESIADDKGTERGTGGMRTKIMAAKIAGGYGIPMAIINGNEPHNIYELIEGKDIGTVFIPDKNGKKESNAIC</sequence>
<dbReference type="PROSITE" id="PS00902">
    <property type="entry name" value="GLUTAMATE_5_KINASE"/>
    <property type="match status" value="1"/>
</dbReference>
<feature type="binding site" evidence="8">
    <location>
        <position position="144"/>
    </location>
    <ligand>
        <name>substrate</name>
    </ligand>
</feature>
<dbReference type="InterPro" id="IPR005715">
    <property type="entry name" value="Glu_5kinase/COase_Synthase"/>
</dbReference>
<keyword evidence="7 8" id="KW-0067">ATP-binding</keyword>
<dbReference type="GO" id="GO:0004349">
    <property type="term" value="F:glutamate 5-kinase activity"/>
    <property type="evidence" value="ECO:0007669"/>
    <property type="project" value="UniProtKB-UniRule"/>
</dbReference>
<keyword evidence="5 8" id="KW-0547">Nucleotide-binding</keyword>
<keyword evidence="11" id="KW-1185">Reference proteome</keyword>
<evidence type="ECO:0000256" key="8">
    <source>
        <dbReference type="HAMAP-Rule" id="MF_00456"/>
    </source>
</evidence>
<dbReference type="GO" id="GO:0005829">
    <property type="term" value="C:cytosol"/>
    <property type="evidence" value="ECO:0007669"/>
    <property type="project" value="TreeGrafter"/>
</dbReference>
<dbReference type="SUPFAM" id="SSF53633">
    <property type="entry name" value="Carbamate kinase-like"/>
    <property type="match status" value="1"/>
</dbReference>
<evidence type="ECO:0000256" key="2">
    <source>
        <dbReference type="ARBA" id="ARBA00022605"/>
    </source>
</evidence>
<dbReference type="Pfam" id="PF00696">
    <property type="entry name" value="AA_kinase"/>
    <property type="match status" value="1"/>
</dbReference>
<dbReference type="Gene3D" id="3.40.1160.10">
    <property type="entry name" value="Acetylglutamate kinase-like"/>
    <property type="match status" value="1"/>
</dbReference>
<evidence type="ECO:0000313" key="11">
    <source>
        <dbReference type="Proteomes" id="UP000008457"/>
    </source>
</evidence>
<dbReference type="EC" id="2.7.2.11" evidence="8"/>
<evidence type="ECO:0000256" key="5">
    <source>
        <dbReference type="ARBA" id="ARBA00022741"/>
    </source>
</evidence>
<proteinExistence type="inferred from homology"/>
<dbReference type="InterPro" id="IPR011529">
    <property type="entry name" value="Glu_5kinase"/>
</dbReference>
<keyword evidence="3 8" id="KW-0641">Proline biosynthesis</keyword>
<keyword evidence="4 8" id="KW-0808">Transferase</keyword>
<keyword evidence="2 8" id="KW-0028">Amino-acid biosynthesis</keyword>